<dbReference type="Gene3D" id="3.90.640.70">
    <property type="match status" value="1"/>
</dbReference>
<dbReference type="Gene3D" id="2.60.120.260">
    <property type="entry name" value="Galactose-binding domain-like"/>
    <property type="match status" value="1"/>
</dbReference>
<evidence type="ECO:0000313" key="1">
    <source>
        <dbReference type="EMBL" id="CAH3142651.1"/>
    </source>
</evidence>
<accession>A0ABN8PFG3</accession>
<gene>
    <name evidence="1" type="ORF">PLOB_00042511</name>
</gene>
<feature type="non-terminal residue" evidence="1">
    <location>
        <position position="233"/>
    </location>
</feature>
<evidence type="ECO:0000313" key="2">
    <source>
        <dbReference type="Proteomes" id="UP001159405"/>
    </source>
</evidence>
<dbReference type="InterPro" id="IPR008979">
    <property type="entry name" value="Galactose-bd-like_sf"/>
</dbReference>
<organism evidence="1 2">
    <name type="scientific">Porites lobata</name>
    <dbReference type="NCBI Taxonomy" id="104759"/>
    <lineage>
        <taxon>Eukaryota</taxon>
        <taxon>Metazoa</taxon>
        <taxon>Cnidaria</taxon>
        <taxon>Anthozoa</taxon>
        <taxon>Hexacorallia</taxon>
        <taxon>Scleractinia</taxon>
        <taxon>Fungiina</taxon>
        <taxon>Poritidae</taxon>
        <taxon>Porites</taxon>
    </lineage>
</organism>
<proteinExistence type="predicted"/>
<sequence>LFACESLVSGSNASITFDAEVSVGHGWKRSTQNHSSLCAEFSPKYNYLEIRFNHFYDICAVTTWTKNSNHTLANVRIQYSNSMTFWPYYQQDFQQVNITSGIVVHRLHLTTKYIRFIQSNWKKGSCVNFDIYGNIALCKDSQKRMDTWCQITPGFATAMDLGCSGELKARFDRSKNSTKKMWRCYHESALTADLSRYNDKLKSPCYYTRHRQLNQVLQSCSQNFTVENCSLVS</sequence>
<feature type="non-terminal residue" evidence="1">
    <location>
        <position position="1"/>
    </location>
</feature>
<dbReference type="EMBL" id="CALNXK010000069">
    <property type="protein sequence ID" value="CAH3142651.1"/>
    <property type="molecule type" value="Genomic_DNA"/>
</dbReference>
<dbReference type="Proteomes" id="UP001159405">
    <property type="component" value="Unassembled WGS sequence"/>
</dbReference>
<reference evidence="1 2" key="1">
    <citation type="submission" date="2022-05" db="EMBL/GenBank/DDBJ databases">
        <authorList>
            <consortium name="Genoscope - CEA"/>
            <person name="William W."/>
        </authorList>
    </citation>
    <scope>NUCLEOTIDE SEQUENCE [LARGE SCALE GENOMIC DNA]</scope>
</reference>
<name>A0ABN8PFG3_9CNID</name>
<comment type="caution">
    <text evidence="1">The sequence shown here is derived from an EMBL/GenBank/DDBJ whole genome shotgun (WGS) entry which is preliminary data.</text>
</comment>
<dbReference type="SUPFAM" id="SSF49785">
    <property type="entry name" value="Galactose-binding domain-like"/>
    <property type="match status" value="1"/>
</dbReference>
<keyword evidence="2" id="KW-1185">Reference proteome</keyword>
<protein>
    <submittedName>
        <fullName evidence="1">Uncharacterized protein</fullName>
    </submittedName>
</protein>